<evidence type="ECO:0000259" key="1">
    <source>
        <dbReference type="Pfam" id="PF02541"/>
    </source>
</evidence>
<gene>
    <name evidence="3" type="ORF">GGQ83_002981</name>
</gene>
<dbReference type="CDD" id="cd24052">
    <property type="entry name" value="ASKHA_NBD_HpPPX-GppA-like"/>
    <property type="match status" value="1"/>
</dbReference>
<dbReference type="RefSeq" id="WP_184385363.1">
    <property type="nucleotide sequence ID" value="NZ_JACIDJ010000005.1"/>
</dbReference>
<keyword evidence="3" id="KW-0378">Hydrolase</keyword>
<organism evidence="3 4">
    <name type="scientific">Roseococcus suduntuyensis</name>
    <dbReference type="NCBI Taxonomy" id="455361"/>
    <lineage>
        <taxon>Bacteria</taxon>
        <taxon>Pseudomonadati</taxon>
        <taxon>Pseudomonadota</taxon>
        <taxon>Alphaproteobacteria</taxon>
        <taxon>Acetobacterales</taxon>
        <taxon>Roseomonadaceae</taxon>
        <taxon>Roseococcus</taxon>
    </lineage>
</organism>
<evidence type="ECO:0000313" key="4">
    <source>
        <dbReference type="Proteomes" id="UP000553193"/>
    </source>
</evidence>
<dbReference type="GO" id="GO:0008894">
    <property type="term" value="F:guanosine-5'-triphosphate,3'-diphosphate diphosphatase activity"/>
    <property type="evidence" value="ECO:0007669"/>
    <property type="project" value="UniProtKB-EC"/>
</dbReference>
<proteinExistence type="predicted"/>
<accession>A0A840AD54</accession>
<dbReference type="Gene3D" id="3.30.420.150">
    <property type="entry name" value="Exopolyphosphatase. Domain 2"/>
    <property type="match status" value="1"/>
</dbReference>
<comment type="caution">
    <text evidence="3">The sequence shown here is derived from an EMBL/GenBank/DDBJ whole genome shotgun (WGS) entry which is preliminary data.</text>
</comment>
<dbReference type="Gene3D" id="1.10.3210.10">
    <property type="entry name" value="Hypothetical protein af1432"/>
    <property type="match status" value="1"/>
</dbReference>
<dbReference type="PANTHER" id="PTHR30005:SF0">
    <property type="entry name" value="RETROGRADE REGULATION PROTEIN 2"/>
    <property type="match status" value="1"/>
</dbReference>
<dbReference type="Proteomes" id="UP000553193">
    <property type="component" value="Unassembled WGS sequence"/>
</dbReference>
<dbReference type="Gene3D" id="3.30.420.40">
    <property type="match status" value="1"/>
</dbReference>
<feature type="domain" description="Exopolyphosphatase C-terminal" evidence="2">
    <location>
        <begin position="342"/>
        <end position="488"/>
    </location>
</feature>
<dbReference type="InterPro" id="IPR003695">
    <property type="entry name" value="Ppx_GppA_N"/>
</dbReference>
<dbReference type="EC" id="3.6.1.11" evidence="3"/>
<dbReference type="GO" id="GO:0004309">
    <property type="term" value="F:exopolyphosphatase activity"/>
    <property type="evidence" value="ECO:0007669"/>
    <property type="project" value="UniProtKB-EC"/>
</dbReference>
<sequence length="494" mass="53066">MDSHITTRIRTGVVDLGSNSVRLVVYEGLSRNPHVIFNEKAVLGLGRGLHTTGELNEAAAAQALTVLGRYHALARGMGAEPLEVMATAAVRDASNGAQFLEEMARVMPGARLNVLTGEEEARLSAEGLLLGVPMADGVLGDLGGGSLELVRLSQGRITDTASLPIGTIRLGERAEGDATRARAIAEAELKSVPWLGATPLKDLFLVGGTFRALARIHIVQTGYPLNIVHHYAIRREEARDLAGVIMNAPRKSLERMPAAPSKRLADLPFAAVVMRRLLRASGAARVVFSANGLREGWYAQRLPPRERDEDPLLAAAREIAQRNGRDMGLPPALLRWLEPLAEEGEADSALRAAACWISDSGSRDHPEYRAEQAFLRLLRLHGVGLDHHARAYLALVAALRYEADPLAPFLAPARLLLSAATTRRAEALGAALRLGYTLSGGVPSLLEATRLERRGQRLVLRLDQGAGVFAGESVLRRLDALAVALGLEASLEVE</sequence>
<dbReference type="Pfam" id="PF02541">
    <property type="entry name" value="Ppx-GppA"/>
    <property type="match status" value="1"/>
</dbReference>
<feature type="domain" description="Ppx/GppA phosphatase N-terminal" evidence="1">
    <location>
        <begin position="27"/>
        <end position="300"/>
    </location>
</feature>
<dbReference type="SUPFAM" id="SSF109604">
    <property type="entry name" value="HD-domain/PDEase-like"/>
    <property type="match status" value="1"/>
</dbReference>
<dbReference type="InterPro" id="IPR048951">
    <property type="entry name" value="Ppx_C"/>
</dbReference>
<evidence type="ECO:0000313" key="3">
    <source>
        <dbReference type="EMBL" id="MBB3899529.1"/>
    </source>
</evidence>
<keyword evidence="4" id="KW-1185">Reference proteome</keyword>
<dbReference type="InterPro" id="IPR050273">
    <property type="entry name" value="GppA/Ppx_hydrolase"/>
</dbReference>
<name>A0A840AD54_9PROT</name>
<dbReference type="InterPro" id="IPR043129">
    <property type="entry name" value="ATPase_NBD"/>
</dbReference>
<dbReference type="AlphaFoldDB" id="A0A840AD54"/>
<dbReference type="Pfam" id="PF21697">
    <property type="entry name" value="Ppx_C"/>
    <property type="match status" value="1"/>
</dbReference>
<evidence type="ECO:0000259" key="2">
    <source>
        <dbReference type="Pfam" id="PF21697"/>
    </source>
</evidence>
<dbReference type="PANTHER" id="PTHR30005">
    <property type="entry name" value="EXOPOLYPHOSPHATASE"/>
    <property type="match status" value="1"/>
</dbReference>
<reference evidence="3 4" key="1">
    <citation type="submission" date="2020-08" db="EMBL/GenBank/DDBJ databases">
        <title>Genomic Encyclopedia of Type Strains, Phase IV (KMG-IV): sequencing the most valuable type-strain genomes for metagenomic binning, comparative biology and taxonomic classification.</title>
        <authorList>
            <person name="Goeker M."/>
        </authorList>
    </citation>
    <scope>NUCLEOTIDE SEQUENCE [LARGE SCALE GENOMIC DNA]</scope>
    <source>
        <strain evidence="3 4">DSM 19979</strain>
    </source>
</reference>
<dbReference type="SUPFAM" id="SSF53067">
    <property type="entry name" value="Actin-like ATPase domain"/>
    <property type="match status" value="2"/>
</dbReference>
<protein>
    <submittedName>
        <fullName evidence="3">Exopolyphosphatase/guanosine-5'-triphosphate, 3'-diphosphate pyrophosphatase</fullName>
        <ecNumber evidence="3">3.6.1.11</ecNumber>
        <ecNumber evidence="3">3.6.1.40</ecNumber>
    </submittedName>
</protein>
<dbReference type="EC" id="3.6.1.40" evidence="3"/>
<dbReference type="EMBL" id="JACIDJ010000005">
    <property type="protein sequence ID" value="MBB3899529.1"/>
    <property type="molecule type" value="Genomic_DNA"/>
</dbReference>